<gene>
    <name evidence="1" type="ORF">CTM46_04470</name>
</gene>
<proteinExistence type="predicted"/>
<evidence type="ECO:0000313" key="1">
    <source>
        <dbReference type="EMBL" id="ATV30764.1"/>
    </source>
</evidence>
<accession>A0A2D3LJN9</accession>
<dbReference type="Proteomes" id="UP000230742">
    <property type="component" value="Chromosome 1"/>
</dbReference>
<dbReference type="EMBL" id="CP024727">
    <property type="protein sequence ID" value="ATV30764.1"/>
    <property type="molecule type" value="Genomic_DNA"/>
</dbReference>
<name>A0A2D3LJN9_PREIN</name>
<dbReference type="AlphaFoldDB" id="A0A2D3LJN9"/>
<reference evidence="1 2" key="1">
    <citation type="submission" date="2017-11" db="EMBL/GenBank/DDBJ databases">
        <title>Genome sequencing of Prevotella intermedia KCOM 1949.</title>
        <authorList>
            <person name="Kook J.-K."/>
            <person name="Park S.-N."/>
            <person name="Lim Y.K."/>
        </authorList>
    </citation>
    <scope>NUCLEOTIDE SEQUENCE [LARGE SCALE GENOMIC DNA]</scope>
    <source>
        <strain evidence="1 2">KCOM 1949</strain>
    </source>
</reference>
<sequence length="171" mass="19557">MQLTHIDRYTDIAKLISDIGLGDSISASAQTADILIVPLGYNDAPYAFPQRTDELFQFCQENNLKIEILVDDDKYEEIELNSHVMRLGKIIVKDLALPLFISVLGAYIYENTRNDLDTDEVVEFVAPTEVEFEMEVTDSLQQRKSMTFKFKGEAKEFTAAAEEIKKIWDEH</sequence>
<organism evidence="1 2">
    <name type="scientific">Prevotella intermedia</name>
    <dbReference type="NCBI Taxonomy" id="28131"/>
    <lineage>
        <taxon>Bacteria</taxon>
        <taxon>Pseudomonadati</taxon>
        <taxon>Bacteroidota</taxon>
        <taxon>Bacteroidia</taxon>
        <taxon>Bacteroidales</taxon>
        <taxon>Prevotellaceae</taxon>
        <taxon>Prevotella</taxon>
    </lineage>
</organism>
<dbReference type="RefSeq" id="WP_100013988.1">
    <property type="nucleotide sequence ID" value="NZ_CP024727.1"/>
</dbReference>
<evidence type="ECO:0000313" key="2">
    <source>
        <dbReference type="Proteomes" id="UP000230742"/>
    </source>
</evidence>
<protein>
    <submittedName>
        <fullName evidence="1">Uncharacterized protein</fullName>
    </submittedName>
</protein>